<name>A0ACA9LQV4_9GLOM</name>
<reference evidence="1" key="1">
    <citation type="submission" date="2021-06" db="EMBL/GenBank/DDBJ databases">
        <authorList>
            <person name="Kallberg Y."/>
            <person name="Tangrot J."/>
            <person name="Rosling A."/>
        </authorList>
    </citation>
    <scope>NUCLEOTIDE SEQUENCE</scope>
    <source>
        <strain evidence="1">AU212A</strain>
    </source>
</reference>
<evidence type="ECO:0000313" key="2">
    <source>
        <dbReference type="Proteomes" id="UP000789860"/>
    </source>
</evidence>
<dbReference type="Proteomes" id="UP000789860">
    <property type="component" value="Unassembled WGS sequence"/>
</dbReference>
<proteinExistence type="predicted"/>
<protein>
    <submittedName>
        <fullName evidence="1">11409_t:CDS:1</fullName>
    </submittedName>
</protein>
<gene>
    <name evidence="1" type="ORF">SCALOS_LOCUS4975</name>
</gene>
<organism evidence="1 2">
    <name type="scientific">Scutellospora calospora</name>
    <dbReference type="NCBI Taxonomy" id="85575"/>
    <lineage>
        <taxon>Eukaryota</taxon>
        <taxon>Fungi</taxon>
        <taxon>Fungi incertae sedis</taxon>
        <taxon>Mucoromycota</taxon>
        <taxon>Glomeromycotina</taxon>
        <taxon>Glomeromycetes</taxon>
        <taxon>Diversisporales</taxon>
        <taxon>Gigasporaceae</taxon>
        <taxon>Scutellospora</taxon>
    </lineage>
</organism>
<accession>A0ACA9LQV4</accession>
<keyword evidence="2" id="KW-1185">Reference proteome</keyword>
<evidence type="ECO:0000313" key="1">
    <source>
        <dbReference type="EMBL" id="CAG8544932.1"/>
    </source>
</evidence>
<dbReference type="EMBL" id="CAJVPM010007372">
    <property type="protein sequence ID" value="CAG8544932.1"/>
    <property type="molecule type" value="Genomic_DNA"/>
</dbReference>
<sequence>MCDRYSPYLICAFRATINYVKETVEEGAYGEIEKWNGNDKPGPLFKATITHTVGDAKNIQIVGDRLTLFPVSLIDKKKYLAVEMASCMIPFSFDSISYYTKILNFFAIIQTEFKEQEKLHKKIYSYIPIENTERIRDWLYLPEDYFFYDLKPIPEDIDEIIII</sequence>
<comment type="caution">
    <text evidence="1">The sequence shown here is derived from an EMBL/GenBank/DDBJ whole genome shotgun (WGS) entry which is preliminary data.</text>
</comment>